<feature type="region of interest" description="Disordered" evidence="5">
    <location>
        <begin position="151"/>
        <end position="176"/>
    </location>
</feature>
<dbReference type="InterPro" id="IPR011017">
    <property type="entry name" value="TRASH_dom"/>
</dbReference>
<dbReference type="EMBL" id="HBFQ01063463">
    <property type="protein sequence ID" value="CAD8870553.1"/>
    <property type="molecule type" value="Transcribed_RNA"/>
</dbReference>
<dbReference type="FunFam" id="2.30.170.20:FF:000001">
    <property type="entry name" value="probable ribosome biogenesis protein RLP24"/>
    <property type="match status" value="1"/>
</dbReference>
<dbReference type="PANTHER" id="PTHR10792">
    <property type="entry name" value="60S RIBOSOMAL PROTEIN L24"/>
    <property type="match status" value="1"/>
</dbReference>
<dbReference type="SUPFAM" id="SSF57716">
    <property type="entry name" value="Glucocorticoid receptor-like (DNA-binding domain)"/>
    <property type="match status" value="1"/>
</dbReference>
<evidence type="ECO:0000256" key="5">
    <source>
        <dbReference type="SAM" id="MobiDB-lite"/>
    </source>
</evidence>
<feature type="domain" description="TRASH" evidence="6">
    <location>
        <begin position="6"/>
        <end position="44"/>
    </location>
</feature>
<protein>
    <recommendedName>
        <fullName evidence="6">TRASH domain-containing protein</fullName>
    </recommendedName>
</protein>
<evidence type="ECO:0000256" key="2">
    <source>
        <dbReference type="ARBA" id="ARBA00005647"/>
    </source>
</evidence>
<dbReference type="CDD" id="cd00472">
    <property type="entry name" value="Ribosomal_L24e_L24"/>
    <property type="match status" value="1"/>
</dbReference>
<evidence type="ECO:0000256" key="3">
    <source>
        <dbReference type="ARBA" id="ARBA00022517"/>
    </source>
</evidence>
<dbReference type="AlphaFoldDB" id="A0A7S1B0C0"/>
<dbReference type="InterPro" id="IPR023442">
    <property type="entry name" value="Ribosomal_eL24_CS"/>
</dbReference>
<comment type="similarity">
    <text evidence="2">Belongs to the eukaryotic ribosomal protein eL24 family.</text>
</comment>
<dbReference type="Pfam" id="PF01246">
    <property type="entry name" value="Ribosomal_L24e"/>
    <property type="match status" value="1"/>
</dbReference>
<dbReference type="PROSITE" id="PS01073">
    <property type="entry name" value="RIBOSOMAL_L24E"/>
    <property type="match status" value="1"/>
</dbReference>
<accession>A0A7S1B0C0</accession>
<proteinExistence type="inferred from homology"/>
<evidence type="ECO:0000256" key="4">
    <source>
        <dbReference type="ARBA" id="ARBA00023242"/>
    </source>
</evidence>
<dbReference type="GO" id="GO:0003735">
    <property type="term" value="F:structural constituent of ribosome"/>
    <property type="evidence" value="ECO:0007669"/>
    <property type="project" value="InterPro"/>
</dbReference>
<dbReference type="GO" id="GO:0005730">
    <property type="term" value="C:nucleolus"/>
    <property type="evidence" value="ECO:0007669"/>
    <property type="project" value="TreeGrafter"/>
</dbReference>
<dbReference type="InterPro" id="IPR056366">
    <property type="entry name" value="Ribosomal_eL24"/>
</dbReference>
<dbReference type="SMART" id="SM00746">
    <property type="entry name" value="TRASH"/>
    <property type="match status" value="1"/>
</dbReference>
<evidence type="ECO:0000259" key="6">
    <source>
        <dbReference type="SMART" id="SM00746"/>
    </source>
</evidence>
<name>A0A7S1B0C0_NOCSC</name>
<keyword evidence="4" id="KW-0539">Nucleus</keyword>
<dbReference type="InterPro" id="IPR000988">
    <property type="entry name" value="Ribosomal_eL24-rel_N"/>
</dbReference>
<comment type="subcellular location">
    <subcellularLocation>
        <location evidence="1">Nucleus</location>
    </subcellularLocation>
</comment>
<sequence length="176" mass="20881">MRIEKCWFCSSNIYPGHGIQFVRNDCKVFRFCRPKCHKHFKMKHNPRRMKWTKASRSLRGKEMTLDSTFNFEKKRLTPVRYNRNLMVKTIRAMQIVDRIRTVRRDRFHKARLATQIRKRQSSAQKEIAKSADLLEGPNKLKALSIRKELEEKAKTKAKGKVRIERSGQGSMEVEES</sequence>
<dbReference type="InterPro" id="IPR038630">
    <property type="entry name" value="L24e/L24_sf"/>
</dbReference>
<evidence type="ECO:0000256" key="1">
    <source>
        <dbReference type="ARBA" id="ARBA00004123"/>
    </source>
</evidence>
<keyword evidence="3" id="KW-0690">Ribosome biogenesis</keyword>
<organism evidence="7">
    <name type="scientific">Noctiluca scintillans</name>
    <name type="common">Sea sparkle</name>
    <name type="synonym">Red tide dinoflagellate</name>
    <dbReference type="NCBI Taxonomy" id="2966"/>
    <lineage>
        <taxon>Eukaryota</taxon>
        <taxon>Sar</taxon>
        <taxon>Alveolata</taxon>
        <taxon>Dinophyceae</taxon>
        <taxon>Noctilucales</taxon>
        <taxon>Noctilucaceae</taxon>
        <taxon>Noctiluca</taxon>
    </lineage>
</organism>
<dbReference type="PANTHER" id="PTHR10792:SF8">
    <property type="entry name" value="RIBOSOME BIOGENESIS PROTEIN RLP24-RELATED"/>
    <property type="match status" value="1"/>
</dbReference>
<gene>
    <name evidence="7" type="ORF">NSCI0253_LOCUS44910</name>
</gene>
<dbReference type="Gene3D" id="2.30.170.20">
    <property type="entry name" value="Ribosomal protein L24e"/>
    <property type="match status" value="1"/>
</dbReference>
<dbReference type="GO" id="GO:0042273">
    <property type="term" value="P:ribosomal large subunit biogenesis"/>
    <property type="evidence" value="ECO:0007669"/>
    <property type="project" value="TreeGrafter"/>
</dbReference>
<evidence type="ECO:0000313" key="7">
    <source>
        <dbReference type="EMBL" id="CAD8870553.1"/>
    </source>
</evidence>
<reference evidence="7" key="1">
    <citation type="submission" date="2021-01" db="EMBL/GenBank/DDBJ databases">
        <authorList>
            <person name="Corre E."/>
            <person name="Pelletier E."/>
            <person name="Niang G."/>
            <person name="Scheremetjew M."/>
            <person name="Finn R."/>
            <person name="Kale V."/>
            <person name="Holt S."/>
            <person name="Cochrane G."/>
            <person name="Meng A."/>
            <person name="Brown T."/>
            <person name="Cohen L."/>
        </authorList>
    </citation>
    <scope>NUCLEOTIDE SEQUENCE</scope>
</reference>